<feature type="region of interest" description="Disordered" evidence="1">
    <location>
        <begin position="340"/>
        <end position="378"/>
    </location>
</feature>
<keyword evidence="2" id="KW-0472">Membrane</keyword>
<evidence type="ECO:0000259" key="3">
    <source>
        <dbReference type="Pfam" id="PF05707"/>
    </source>
</evidence>
<feature type="transmembrane region" description="Helical" evidence="2">
    <location>
        <begin position="183"/>
        <end position="202"/>
    </location>
</feature>
<dbReference type="EMBL" id="AEWV01000042">
    <property type="protein sequence ID" value="EGC16403.1"/>
    <property type="molecule type" value="Genomic_DNA"/>
</dbReference>
<comment type="caution">
    <text evidence="4">The sequence shown here is derived from an EMBL/GenBank/DDBJ whole genome shotgun (WGS) entry which is preliminary data.</text>
</comment>
<evidence type="ECO:0000313" key="4">
    <source>
        <dbReference type="EMBL" id="EGC16403.1"/>
    </source>
</evidence>
<evidence type="ECO:0000256" key="2">
    <source>
        <dbReference type="SAM" id="Phobius"/>
    </source>
</evidence>
<dbReference type="InterPro" id="IPR008900">
    <property type="entry name" value="Zot_N"/>
</dbReference>
<protein>
    <submittedName>
        <fullName evidence="4">Zonula occludens toxin (Zot)</fullName>
    </submittedName>
</protein>
<name>F0F2A3_9NEIS</name>
<sequence length="378" mass="42332">MISLITGLPGSGKTSLMVYMLMTRKDLQNRPLYVDGIPDLKIPHQEIPEGCDMTTWYEWAPTGAILVIDEAQRIFRPRPAGAKVPQYVQELETHRHKGIDIFILTQHPRLIDVNLRALIGEHRNISKTMLGFKRVSYWQRCANPEARSDVAEAKNSIFFTKKAAFGMYKSAEEHTKLSGNISLWVYTLPLIIMITGYLMFYVNQRYEQKLHPEATAENTAPPSDHAPTVQDTPQGQYTMAQPSSASAVSEPAQPSRTPITEDDFKPDIDGRPWTAPVYDSFNRNYQAMPYPVACVKSSNSCTCYTDQATPIRGMDKKTCIDFAENGIYNPYLQTELPDNETVQAQPESAKPIPQVSQMGGKPLPSLSNGDSKDVANIQ</sequence>
<dbReference type="AlphaFoldDB" id="F0F2A3"/>
<gene>
    <name evidence="4" type="ORF">HMPREF9098_2238</name>
</gene>
<evidence type="ECO:0000256" key="1">
    <source>
        <dbReference type="SAM" id="MobiDB-lite"/>
    </source>
</evidence>
<keyword evidence="2" id="KW-1133">Transmembrane helix</keyword>
<proteinExistence type="predicted"/>
<dbReference type="InterPro" id="IPR027417">
    <property type="entry name" value="P-loop_NTPase"/>
</dbReference>
<dbReference type="RefSeq" id="WP_003784418.1">
    <property type="nucleotide sequence ID" value="NZ_GL870929.1"/>
</dbReference>
<organism evidence="4 5">
    <name type="scientific">Kingella denitrificans ATCC 33394</name>
    <dbReference type="NCBI Taxonomy" id="888741"/>
    <lineage>
        <taxon>Bacteria</taxon>
        <taxon>Pseudomonadati</taxon>
        <taxon>Pseudomonadota</taxon>
        <taxon>Betaproteobacteria</taxon>
        <taxon>Neisseriales</taxon>
        <taxon>Neisseriaceae</taxon>
        <taxon>Kingella</taxon>
    </lineage>
</organism>
<keyword evidence="5" id="KW-1185">Reference proteome</keyword>
<reference evidence="4 5" key="1">
    <citation type="submission" date="2011-01" db="EMBL/GenBank/DDBJ databases">
        <authorList>
            <person name="Muzny D."/>
            <person name="Qin X."/>
            <person name="Deng J."/>
            <person name="Jiang H."/>
            <person name="Liu Y."/>
            <person name="Qu J."/>
            <person name="Song X.-Z."/>
            <person name="Zhang L."/>
            <person name="Thornton R."/>
            <person name="Coyle M."/>
            <person name="Francisco L."/>
            <person name="Jackson L."/>
            <person name="Javaid M."/>
            <person name="Korchina V."/>
            <person name="Kovar C."/>
            <person name="Mata R."/>
            <person name="Mathew T."/>
            <person name="Ngo R."/>
            <person name="Nguyen L."/>
            <person name="Nguyen N."/>
            <person name="Okwuonu G."/>
            <person name="Ongeri F."/>
            <person name="Pham C."/>
            <person name="Simmons D."/>
            <person name="Wilczek-Boney K."/>
            <person name="Hale W."/>
            <person name="Jakkamsetti A."/>
            <person name="Pham P."/>
            <person name="Ruth R."/>
            <person name="San Lucas F."/>
            <person name="Warren J."/>
            <person name="Zhang J."/>
            <person name="Zhao Z."/>
            <person name="Zhou C."/>
            <person name="Zhu D."/>
            <person name="Lee S."/>
            <person name="Bess C."/>
            <person name="Blankenburg K."/>
            <person name="Forbes L."/>
            <person name="Fu Q."/>
            <person name="Gubbala S."/>
            <person name="Hirani K."/>
            <person name="Jayaseelan J.C."/>
            <person name="Lara F."/>
            <person name="Munidasa M."/>
            <person name="Palculict T."/>
            <person name="Patil S."/>
            <person name="Pu L.-L."/>
            <person name="Saada N."/>
            <person name="Tang L."/>
            <person name="Weissenberger G."/>
            <person name="Zhu Y."/>
            <person name="Hemphill L."/>
            <person name="Shang Y."/>
            <person name="Youmans B."/>
            <person name="Ayvaz T."/>
            <person name="Ross M."/>
            <person name="Santibanez J."/>
            <person name="Aqrawi P."/>
            <person name="Gross S."/>
            <person name="Joshi V."/>
            <person name="Fowler G."/>
            <person name="Nazareth L."/>
            <person name="Reid J."/>
            <person name="Worley K."/>
            <person name="Petrosino J."/>
            <person name="Highlander S."/>
            <person name="Gibbs R."/>
        </authorList>
    </citation>
    <scope>NUCLEOTIDE SEQUENCE [LARGE SCALE GENOMIC DNA]</scope>
    <source>
        <strain evidence="4 5">ATCC 33394</strain>
    </source>
</reference>
<dbReference type="HOGENOM" id="CLU_044039_0_0_4"/>
<dbReference type="Gene3D" id="3.40.50.300">
    <property type="entry name" value="P-loop containing nucleotide triphosphate hydrolases"/>
    <property type="match status" value="1"/>
</dbReference>
<dbReference type="STRING" id="888741.HMPREF9098_2238"/>
<feature type="compositionally biased region" description="Polar residues" evidence="1">
    <location>
        <begin position="229"/>
        <end position="258"/>
    </location>
</feature>
<dbReference type="SUPFAM" id="SSF52540">
    <property type="entry name" value="P-loop containing nucleoside triphosphate hydrolases"/>
    <property type="match status" value="1"/>
</dbReference>
<dbReference type="Pfam" id="PF05707">
    <property type="entry name" value="Zot"/>
    <property type="match status" value="1"/>
</dbReference>
<dbReference type="Proteomes" id="UP000004088">
    <property type="component" value="Unassembled WGS sequence"/>
</dbReference>
<keyword evidence="2" id="KW-0812">Transmembrane</keyword>
<accession>F0F2A3</accession>
<evidence type="ECO:0000313" key="5">
    <source>
        <dbReference type="Proteomes" id="UP000004088"/>
    </source>
</evidence>
<feature type="domain" description="Zona occludens toxin N-terminal" evidence="3">
    <location>
        <begin position="1"/>
        <end position="174"/>
    </location>
</feature>
<feature type="region of interest" description="Disordered" evidence="1">
    <location>
        <begin position="214"/>
        <end position="271"/>
    </location>
</feature>